<keyword evidence="2" id="KW-0812">Transmembrane</keyword>
<reference evidence="4" key="1">
    <citation type="submission" date="2016-10" db="EMBL/GenBank/DDBJ databases">
        <authorList>
            <person name="Varghese N."/>
            <person name="Submissions S."/>
        </authorList>
    </citation>
    <scope>NUCLEOTIDE SEQUENCE [LARGE SCALE GENOMIC DNA]</scope>
    <source>
        <strain evidence="4">DSM 1565</strain>
    </source>
</reference>
<sequence>MTVIKDEAAHQLEGGSVLRSDEYKMSNSKAAPAEQGKRIVKFAVAIAACVAFGATMALAKGGTAKPPNPKNPPPPVGVLPAPSPLTRLTPATVKLLTPPSAAADAAIHGFDVTGFVESYDASATCAGGGSGGNVTINGTKIVIPCNLVIQMPANTIAWADFVSGLTGQVSPEPYDLASITSGSQNPSFELHLVGNIVNGTYIAALGFASQQSVNSGAGIISSIDLSNGHIVVASNAGTTVELEINDPRGRFGRVTSRDDRLSVDDANPTIVASTGYPMCVPRSANDPECPQKNRPTSVAGCRDFITPGTGVGVTPGTAGAGVFFNNGANGGPAPGGGVYCTSFVMKAPPGTAPDPTTLYPPPSAIASATEPDATKQAPFEPGDHITWSGSLMRGVPGANGVDVISVHTITADIGIFTQPGTLPVYLHMGEFGLAGDINAAGLSIAGIPEEVQNRIFLEADVTDITAIVDAYLVDQDGSGSGFEVQRWITPLNMTGRTNAGLDSAKARPIGFQGGGVVPGSGVVFPKPAGFGIEGGIVTQLDGAQISRARLRATKATPGILTSPTRTIRIVARSLCTPANINPTDGGLSYSGVPSLTTTLGWTGVNKSNPNGATGTAAITSDGATCVNRAIAGNGLSTGQYVAPVFEFIFPENVGRGDPIVSNNFWDLNFLSGDATAPGPLVPQPW</sequence>
<dbReference type="Proteomes" id="UP000199423">
    <property type="component" value="Unassembled WGS sequence"/>
</dbReference>
<proteinExistence type="predicted"/>
<feature type="compositionally biased region" description="Pro residues" evidence="1">
    <location>
        <begin position="66"/>
        <end position="82"/>
    </location>
</feature>
<gene>
    <name evidence="3" type="ORF">SAMN04488557_2920</name>
</gene>
<keyword evidence="2" id="KW-1133">Transmembrane helix</keyword>
<protein>
    <submittedName>
        <fullName evidence="3">Uncharacterized protein</fullName>
    </submittedName>
</protein>
<accession>A0A1I7NQK1</accession>
<evidence type="ECO:0000256" key="1">
    <source>
        <dbReference type="SAM" id="MobiDB-lite"/>
    </source>
</evidence>
<feature type="region of interest" description="Disordered" evidence="1">
    <location>
        <begin position="62"/>
        <end position="82"/>
    </location>
</feature>
<feature type="transmembrane region" description="Helical" evidence="2">
    <location>
        <begin position="39"/>
        <end position="59"/>
    </location>
</feature>
<dbReference type="STRING" id="51670.SAMN04488557_2920"/>
<evidence type="ECO:0000256" key="2">
    <source>
        <dbReference type="SAM" id="Phobius"/>
    </source>
</evidence>
<keyword evidence="4" id="KW-1185">Reference proteome</keyword>
<evidence type="ECO:0000313" key="3">
    <source>
        <dbReference type="EMBL" id="SFV36956.1"/>
    </source>
</evidence>
<keyword evidence="2" id="KW-0472">Membrane</keyword>
<evidence type="ECO:0000313" key="4">
    <source>
        <dbReference type="Proteomes" id="UP000199423"/>
    </source>
</evidence>
<dbReference type="EMBL" id="FPCH01000003">
    <property type="protein sequence ID" value="SFV36956.1"/>
    <property type="molecule type" value="Genomic_DNA"/>
</dbReference>
<organism evidence="3 4">
    <name type="scientific">Hyphomicrobium facile</name>
    <dbReference type="NCBI Taxonomy" id="51670"/>
    <lineage>
        <taxon>Bacteria</taxon>
        <taxon>Pseudomonadati</taxon>
        <taxon>Pseudomonadota</taxon>
        <taxon>Alphaproteobacteria</taxon>
        <taxon>Hyphomicrobiales</taxon>
        <taxon>Hyphomicrobiaceae</taxon>
        <taxon>Hyphomicrobium</taxon>
    </lineage>
</organism>
<dbReference type="AlphaFoldDB" id="A0A1I7NQK1"/>
<name>A0A1I7NQK1_9HYPH</name>